<organism evidence="2 3">
    <name type="scientific">Massilia agrisoli</name>
    <dbReference type="NCBI Taxonomy" id="2892444"/>
    <lineage>
        <taxon>Bacteria</taxon>
        <taxon>Pseudomonadati</taxon>
        <taxon>Pseudomonadota</taxon>
        <taxon>Betaproteobacteria</taxon>
        <taxon>Burkholderiales</taxon>
        <taxon>Oxalobacteraceae</taxon>
        <taxon>Telluria group</taxon>
        <taxon>Massilia</taxon>
    </lineage>
</organism>
<feature type="chain" id="PRO_5045090375" evidence="1">
    <location>
        <begin position="27"/>
        <end position="204"/>
    </location>
</feature>
<protein>
    <submittedName>
        <fullName evidence="2">NF038129 family PEP-CTERM protein</fullName>
    </submittedName>
</protein>
<evidence type="ECO:0000313" key="3">
    <source>
        <dbReference type="Proteomes" id="UP001198701"/>
    </source>
</evidence>
<keyword evidence="3" id="KW-1185">Reference proteome</keyword>
<dbReference type="EMBL" id="JAJHPV010000020">
    <property type="protein sequence ID" value="MCC6072664.1"/>
    <property type="molecule type" value="Genomic_DNA"/>
</dbReference>
<dbReference type="NCBIfam" id="TIGR02595">
    <property type="entry name" value="PEP_CTERM"/>
    <property type="match status" value="1"/>
</dbReference>
<dbReference type="InterPro" id="IPR013424">
    <property type="entry name" value="Ice-binding_C"/>
</dbReference>
<feature type="signal peptide" evidence="1">
    <location>
        <begin position="1"/>
        <end position="26"/>
    </location>
</feature>
<name>A0ABS8IZN6_9BURK</name>
<dbReference type="Proteomes" id="UP001198701">
    <property type="component" value="Unassembled WGS sequence"/>
</dbReference>
<reference evidence="2 3" key="1">
    <citation type="submission" date="2021-11" db="EMBL/GenBank/DDBJ databases">
        <authorList>
            <person name="Huq M.A."/>
        </authorList>
    </citation>
    <scope>NUCLEOTIDE SEQUENCE [LARGE SCALE GENOMIC DNA]</scope>
    <source>
        <strain evidence="2 3">MAHUQ-52</strain>
    </source>
</reference>
<keyword evidence="1" id="KW-0732">Signal</keyword>
<proteinExistence type="predicted"/>
<evidence type="ECO:0000313" key="2">
    <source>
        <dbReference type="EMBL" id="MCC6072664.1"/>
    </source>
</evidence>
<dbReference type="NCBIfam" id="NF038129">
    <property type="entry name" value="PEP_NF038129"/>
    <property type="match status" value="1"/>
</dbReference>
<evidence type="ECO:0000256" key="1">
    <source>
        <dbReference type="SAM" id="SignalP"/>
    </source>
</evidence>
<gene>
    <name evidence="2" type="ORF">LMJ30_17145</name>
</gene>
<sequence>MFKLQTLLRQAMLALLLCGASLAAHADVIPGSYRVTINSNVAGASFLDMNFNSFGGAAEAIATISNLQGAFGAVDSFEGNVGFMPGGVFTISNQGTNFLTHSITAGGMLSFDVVFSGAFLTEIGDFTSIFSAALLGDDYAAVGNAEGDVIFSIAQISDTAAAAVGFETFGNAEVSVNAVPEPSELLLMLTGLALMGAMVRRRQR</sequence>
<comment type="caution">
    <text evidence="2">The sequence shown here is derived from an EMBL/GenBank/DDBJ whole genome shotgun (WGS) entry which is preliminary data.</text>
</comment>
<dbReference type="RefSeq" id="WP_229433649.1">
    <property type="nucleotide sequence ID" value="NZ_JAJHPV010000020.1"/>
</dbReference>
<accession>A0ABS8IZN6</accession>